<dbReference type="PANTHER" id="PTHR45722:SF2">
    <property type="entry name" value="LARGE RIBOSOMAL SUBUNIT PROTEIN UL29-RELATED"/>
    <property type="match status" value="1"/>
</dbReference>
<evidence type="ECO:0000313" key="2">
    <source>
        <dbReference type="EMBL" id="KAH9835529.1"/>
    </source>
</evidence>
<accession>A0ABQ8KE89</accession>
<evidence type="ECO:0000313" key="3">
    <source>
        <dbReference type="Proteomes" id="UP000814176"/>
    </source>
</evidence>
<protein>
    <recommendedName>
        <fullName evidence="4">60S ribosomal protein L35</fullName>
    </recommendedName>
</protein>
<dbReference type="EMBL" id="JADCUA010000012">
    <property type="protein sequence ID" value="KAH9835529.1"/>
    <property type="molecule type" value="Genomic_DNA"/>
</dbReference>
<dbReference type="GeneID" id="72009044"/>
<dbReference type="Proteomes" id="UP000814176">
    <property type="component" value="Unassembled WGS sequence"/>
</dbReference>
<dbReference type="InterPro" id="IPR036049">
    <property type="entry name" value="Ribosomal_uL29_sf"/>
</dbReference>
<feature type="region of interest" description="Disordered" evidence="1">
    <location>
        <begin position="1"/>
        <end position="35"/>
    </location>
</feature>
<evidence type="ECO:0000256" key="1">
    <source>
        <dbReference type="SAM" id="MobiDB-lite"/>
    </source>
</evidence>
<reference evidence="2 3" key="1">
    <citation type="journal article" date="2021" name="Environ. Microbiol.">
        <title>Gene family expansions and transcriptome signatures uncover fungal adaptations to wood decay.</title>
        <authorList>
            <person name="Hage H."/>
            <person name="Miyauchi S."/>
            <person name="Viragh M."/>
            <person name="Drula E."/>
            <person name="Min B."/>
            <person name="Chaduli D."/>
            <person name="Navarro D."/>
            <person name="Favel A."/>
            <person name="Norest M."/>
            <person name="Lesage-Meessen L."/>
            <person name="Balint B."/>
            <person name="Merenyi Z."/>
            <person name="de Eugenio L."/>
            <person name="Morin E."/>
            <person name="Martinez A.T."/>
            <person name="Baldrian P."/>
            <person name="Stursova M."/>
            <person name="Martinez M.J."/>
            <person name="Novotny C."/>
            <person name="Magnuson J.K."/>
            <person name="Spatafora J.W."/>
            <person name="Maurice S."/>
            <person name="Pangilinan J."/>
            <person name="Andreopoulos W."/>
            <person name="LaButti K."/>
            <person name="Hundley H."/>
            <person name="Na H."/>
            <person name="Kuo A."/>
            <person name="Barry K."/>
            <person name="Lipzen A."/>
            <person name="Henrissat B."/>
            <person name="Riley R."/>
            <person name="Ahrendt S."/>
            <person name="Nagy L.G."/>
            <person name="Grigoriev I.V."/>
            <person name="Martin F."/>
            <person name="Rosso M.N."/>
        </authorList>
    </citation>
    <scope>NUCLEOTIDE SEQUENCE [LARGE SCALE GENOMIC DNA]</scope>
    <source>
        <strain evidence="2 3">CIRM-BRFM 1785</strain>
    </source>
</reference>
<comment type="caution">
    <text evidence="2">The sequence shown here is derived from an EMBL/GenBank/DDBJ whole genome shotgun (WGS) entry which is preliminary data.</text>
</comment>
<dbReference type="Gene3D" id="6.10.250.3450">
    <property type="match status" value="1"/>
</dbReference>
<name>A0ABQ8KE89_9APHY</name>
<organism evidence="2 3">
    <name type="scientific">Rhodofomes roseus</name>
    <dbReference type="NCBI Taxonomy" id="34475"/>
    <lineage>
        <taxon>Eukaryota</taxon>
        <taxon>Fungi</taxon>
        <taxon>Dikarya</taxon>
        <taxon>Basidiomycota</taxon>
        <taxon>Agaricomycotina</taxon>
        <taxon>Agaricomycetes</taxon>
        <taxon>Polyporales</taxon>
        <taxon>Rhodofomes</taxon>
    </lineage>
</organism>
<evidence type="ECO:0008006" key="4">
    <source>
        <dbReference type="Google" id="ProtNLM"/>
    </source>
</evidence>
<dbReference type="InterPro" id="IPR045059">
    <property type="entry name" value="Ribosomal_uL29_euk"/>
</dbReference>
<dbReference type="PANTHER" id="PTHR45722">
    <property type="entry name" value="60S RIBOSOMAL PROTEIN L35"/>
    <property type="match status" value="1"/>
</dbReference>
<sequence length="125" mass="14272">MLTGLSSAYPSARPSVTHSLTQPSTCSHTHRSKNDLSKQLTELKNELPNLQVQRPAATLSASRLLGSRDLREFYEDMKCKPLDLRPKKTRAIQRILTPHQKKQKTLKQRDKNIHFPLRKYAVNAA</sequence>
<keyword evidence="3" id="KW-1185">Reference proteome</keyword>
<feature type="compositionally biased region" description="Polar residues" evidence="1">
    <location>
        <begin position="1"/>
        <end position="27"/>
    </location>
</feature>
<gene>
    <name evidence="2" type="ORF">C8Q71DRAFT_869082</name>
</gene>
<dbReference type="Gene3D" id="1.10.287.310">
    <property type="match status" value="1"/>
</dbReference>
<proteinExistence type="predicted"/>
<dbReference type="RefSeq" id="XP_047777906.1">
    <property type="nucleotide sequence ID" value="XM_047928312.1"/>
</dbReference>